<organism evidence="2 3">
    <name type="scientific">Pseudomonas laurylsulfatiphila</name>
    <dbReference type="NCBI Taxonomy" id="2011015"/>
    <lineage>
        <taxon>Bacteria</taxon>
        <taxon>Pseudomonadati</taxon>
        <taxon>Pseudomonadota</taxon>
        <taxon>Gammaproteobacteria</taxon>
        <taxon>Pseudomonadales</taxon>
        <taxon>Pseudomonadaceae</taxon>
        <taxon>Pseudomonas</taxon>
    </lineage>
</organism>
<sequence length="998" mass="103664">MSFVHHHLALRIALITCSGLSCHVNAKETFIDSFTGAPQQLTVIDNLTVFHSGGVVVDGTAVDLRTSLNTIPSLHVFNYGQIISTAANAIETHYANVDSGYYYINNYSGGLIEGAQSAIRFSNPQNPFGESTLTNAGIIRALSGQALDFSAAIGDRARTTIVNSKGGLIIAEGGDAIRTGSHADISNGGEIISRESTQAPGTFNGIDIGAAVDVRITNNGQISGARHGIAAVQDIRLSNQGNVIGGNGAGVYSKGNAYLNNTGLIMGGDVDLKADDHSNGIRVERVAGITNSGGIQGGNAALSIGGGTVNNYGSLLPGQRFGMIRGGNNGIVVSDGNGGSAVAATQLLNYGIVRGLNGAGVKFIGDFADQVVNAGIIGGSNGIALDLGGGDDTLTLKSGGRFEGLVEGGSGRNTLVMDGSGFGDSSFGESRNFASLQVQQGTWTLTGSGDFSEGAHVYNGAGLINQGGIAGDVTVDQYASYGGGGTVSNLNINGTLNASTSIGAPRVNGNLNMGRGSILLFGINPDGTAATTRVSGNANLTGSVLKVYTTPGEYPWRSQYTVLEAGSITGTFGHVTGENYYAFVDPKVSYLPTRVDITYTRNDVDLSEYARTANGARAVDSIQSIGGQRDFWGEWQTQNPLYDALLSTSRASASAAIESLAGSSFANLGSAALNSSAQVGTSMLSAMQQTGSGSGLLVGLESSQSPMLAATGVPATVRNLNDPRAQGRVWLQGLGGYGKLDGEHGEPGLEQRTAGSVLGVDWSLSPEWRMGVLGGYSKTDLDSHNFEGTLHSWHVGAYAMRQDGPLALRLGAAYSGHDGDTKRTVEFEDFSDRPKGNYDADSQQAFGELGYLLGSGRLNVEPFANLGYQRYHREGFTEKGGLAALAVDTQTQDNFSSTFGVRLAQLNQLQNGISVTPRGSLGWRHTYGDVENETRQAFVLGGSGFNVQGSALDRDSLMVGAGLDVGISARHTLSIGYNAEVGSNSRNQALTGQWQMSF</sequence>
<proteinExistence type="predicted"/>
<protein>
    <submittedName>
        <fullName evidence="2">Autotransporter outer membrane beta-barrel domain-containing protein</fullName>
    </submittedName>
</protein>
<dbReference type="InterPro" id="IPR036709">
    <property type="entry name" value="Autotransporte_beta_dom_sf"/>
</dbReference>
<reference evidence="3" key="1">
    <citation type="submission" date="2017-06" db="EMBL/GenBank/DDBJ databases">
        <authorList>
            <person name="Furmanczyk E.M."/>
        </authorList>
    </citation>
    <scope>NUCLEOTIDE SEQUENCE [LARGE SCALE GENOMIC DNA]</scope>
    <source>
        <strain evidence="3">AP3_16</strain>
    </source>
</reference>
<dbReference type="SUPFAM" id="SSF103515">
    <property type="entry name" value="Autotransporter"/>
    <property type="match status" value="1"/>
</dbReference>
<gene>
    <name evidence="2" type="ORF">CD175_23975</name>
</gene>
<dbReference type="AlphaFoldDB" id="A0A2S6FGU6"/>
<name>A0A2S6FGU6_9PSED</name>
<evidence type="ECO:0000313" key="2">
    <source>
        <dbReference type="EMBL" id="PPK36668.1"/>
    </source>
</evidence>
<dbReference type="PROSITE" id="PS51208">
    <property type="entry name" value="AUTOTRANSPORTER"/>
    <property type="match status" value="1"/>
</dbReference>
<dbReference type="InterPro" id="IPR005546">
    <property type="entry name" value="Autotransporte_beta"/>
</dbReference>
<dbReference type="GO" id="GO:0019867">
    <property type="term" value="C:outer membrane"/>
    <property type="evidence" value="ECO:0007669"/>
    <property type="project" value="InterPro"/>
</dbReference>
<dbReference type="InterPro" id="IPR006315">
    <property type="entry name" value="OM_autotransptr_brl_dom"/>
</dbReference>
<keyword evidence="3" id="KW-1185">Reference proteome</keyword>
<dbReference type="Pfam" id="PF03797">
    <property type="entry name" value="Autotransporter"/>
    <property type="match status" value="1"/>
</dbReference>
<dbReference type="EMBL" id="NIRS01000006">
    <property type="protein sequence ID" value="PPK36668.1"/>
    <property type="molecule type" value="Genomic_DNA"/>
</dbReference>
<comment type="caution">
    <text evidence="2">The sequence shown here is derived from an EMBL/GenBank/DDBJ whole genome shotgun (WGS) entry which is preliminary data.</text>
</comment>
<dbReference type="RefSeq" id="WP_104450770.1">
    <property type="nucleotide sequence ID" value="NZ_NIRS01000006.1"/>
</dbReference>
<accession>A0A2S6FGU6</accession>
<dbReference type="Gene3D" id="2.40.128.130">
    <property type="entry name" value="Autotransporter beta-domain"/>
    <property type="match status" value="1"/>
</dbReference>
<evidence type="ECO:0000259" key="1">
    <source>
        <dbReference type="PROSITE" id="PS51208"/>
    </source>
</evidence>
<dbReference type="SMART" id="SM00869">
    <property type="entry name" value="Autotransporter"/>
    <property type="match status" value="1"/>
</dbReference>
<evidence type="ECO:0000313" key="3">
    <source>
        <dbReference type="Proteomes" id="UP000238541"/>
    </source>
</evidence>
<feature type="domain" description="Autotransporter" evidence="1">
    <location>
        <begin position="722"/>
        <end position="998"/>
    </location>
</feature>
<dbReference type="NCBIfam" id="TIGR01414">
    <property type="entry name" value="autotrans_barl"/>
    <property type="match status" value="1"/>
</dbReference>
<dbReference type="Proteomes" id="UP000238541">
    <property type="component" value="Unassembled WGS sequence"/>
</dbReference>